<feature type="region of interest" description="Disordered" evidence="2">
    <location>
        <begin position="482"/>
        <end position="501"/>
    </location>
</feature>
<feature type="region of interest" description="Disordered" evidence="2">
    <location>
        <begin position="603"/>
        <end position="655"/>
    </location>
</feature>
<feature type="compositionally biased region" description="Basic and acidic residues" evidence="2">
    <location>
        <begin position="43"/>
        <end position="52"/>
    </location>
</feature>
<keyword evidence="3" id="KW-0808">Transferase</keyword>
<dbReference type="EMBL" id="KV784360">
    <property type="protein sequence ID" value="OEU14619.1"/>
    <property type="molecule type" value="Genomic_DNA"/>
</dbReference>
<feature type="compositionally biased region" description="Polar residues" evidence="2">
    <location>
        <begin position="1646"/>
        <end position="1656"/>
    </location>
</feature>
<dbReference type="SUPFAM" id="SSF48403">
    <property type="entry name" value="Ankyrin repeat"/>
    <property type="match status" value="1"/>
</dbReference>
<dbReference type="InterPro" id="IPR011009">
    <property type="entry name" value="Kinase-like_dom_sf"/>
</dbReference>
<dbReference type="PROSITE" id="PS50297">
    <property type="entry name" value="ANK_REP_REGION"/>
    <property type="match status" value="1"/>
</dbReference>
<dbReference type="KEGG" id="fcy:FRACYDRAFT_241171"/>
<dbReference type="PROSITE" id="PS50088">
    <property type="entry name" value="ANK_REPEAT"/>
    <property type="match status" value="1"/>
</dbReference>
<dbReference type="Pfam" id="PF00023">
    <property type="entry name" value="Ank"/>
    <property type="match status" value="1"/>
</dbReference>
<dbReference type="GO" id="GO:0004674">
    <property type="term" value="F:protein serine/threonine kinase activity"/>
    <property type="evidence" value="ECO:0007669"/>
    <property type="project" value="UniProtKB-KW"/>
</dbReference>
<reference evidence="3 4" key="1">
    <citation type="submission" date="2016-09" db="EMBL/GenBank/DDBJ databases">
        <title>Extensive genetic diversity and differential bi-allelic expression allows diatom success in the polar Southern Ocean.</title>
        <authorList>
            <consortium name="DOE Joint Genome Institute"/>
            <person name="Mock T."/>
            <person name="Otillar R.P."/>
            <person name="Strauss J."/>
            <person name="Dupont C."/>
            <person name="Frickenhaus S."/>
            <person name="Maumus F."/>
            <person name="Mcmullan M."/>
            <person name="Sanges R."/>
            <person name="Schmutz J."/>
            <person name="Toseland A."/>
            <person name="Valas R."/>
            <person name="Veluchamy A."/>
            <person name="Ward B.J."/>
            <person name="Allen A."/>
            <person name="Barry K."/>
            <person name="Falciatore A."/>
            <person name="Ferrante M."/>
            <person name="Fortunato A.E."/>
            <person name="Gloeckner G."/>
            <person name="Gruber A."/>
            <person name="Hipkin R."/>
            <person name="Janech M."/>
            <person name="Kroth P."/>
            <person name="Leese F."/>
            <person name="Lindquist E."/>
            <person name="Lyon B.R."/>
            <person name="Martin J."/>
            <person name="Mayer C."/>
            <person name="Parker M."/>
            <person name="Quesneville H."/>
            <person name="Raymond J."/>
            <person name="Uhlig C."/>
            <person name="Valentin K.U."/>
            <person name="Worden A.Z."/>
            <person name="Armbrust E.V."/>
            <person name="Bowler C."/>
            <person name="Green B."/>
            <person name="Moulton V."/>
            <person name="Van Oosterhout C."/>
            <person name="Grigoriev I."/>
        </authorList>
    </citation>
    <scope>NUCLEOTIDE SEQUENCE [LARGE SCALE GENOMIC DNA]</scope>
    <source>
        <strain evidence="3 4">CCMP1102</strain>
    </source>
</reference>
<feature type="compositionally biased region" description="Polar residues" evidence="2">
    <location>
        <begin position="636"/>
        <end position="650"/>
    </location>
</feature>
<dbReference type="PANTHER" id="PTHR24121">
    <property type="entry name" value="NO MECHANORECEPTOR POTENTIAL C, ISOFORM D-RELATED"/>
    <property type="match status" value="1"/>
</dbReference>
<evidence type="ECO:0000256" key="2">
    <source>
        <dbReference type="SAM" id="MobiDB-lite"/>
    </source>
</evidence>
<feature type="region of interest" description="Disordered" evidence="2">
    <location>
        <begin position="378"/>
        <end position="404"/>
    </location>
</feature>
<keyword evidence="4" id="KW-1185">Reference proteome</keyword>
<evidence type="ECO:0000313" key="3">
    <source>
        <dbReference type="EMBL" id="OEU14619.1"/>
    </source>
</evidence>
<evidence type="ECO:0000313" key="4">
    <source>
        <dbReference type="Proteomes" id="UP000095751"/>
    </source>
</evidence>
<evidence type="ECO:0000256" key="1">
    <source>
        <dbReference type="PROSITE-ProRule" id="PRU00023"/>
    </source>
</evidence>
<dbReference type="Gene3D" id="1.25.40.20">
    <property type="entry name" value="Ankyrin repeat-containing domain"/>
    <property type="match status" value="2"/>
</dbReference>
<feature type="compositionally biased region" description="Polar residues" evidence="2">
    <location>
        <begin position="712"/>
        <end position="722"/>
    </location>
</feature>
<dbReference type="InterPro" id="IPR036770">
    <property type="entry name" value="Ankyrin_rpt-contain_sf"/>
</dbReference>
<feature type="region of interest" description="Disordered" evidence="2">
    <location>
        <begin position="791"/>
        <end position="821"/>
    </location>
</feature>
<dbReference type="PANTHER" id="PTHR24121:SF23">
    <property type="entry name" value="NO MECHANORECEPTOR POTENTIAL C, ISOFORM H"/>
    <property type="match status" value="1"/>
</dbReference>
<dbReference type="Proteomes" id="UP000095751">
    <property type="component" value="Unassembled WGS sequence"/>
</dbReference>
<dbReference type="SUPFAM" id="SSF56112">
    <property type="entry name" value="Protein kinase-like (PK-like)"/>
    <property type="match status" value="1"/>
</dbReference>
<feature type="region of interest" description="Disordered" evidence="2">
    <location>
        <begin position="37"/>
        <end position="96"/>
    </location>
</feature>
<feature type="compositionally biased region" description="Polar residues" evidence="2">
    <location>
        <begin position="811"/>
        <end position="821"/>
    </location>
</feature>
<keyword evidence="3" id="KW-0418">Kinase</keyword>
<feature type="compositionally biased region" description="Basic and acidic residues" evidence="2">
    <location>
        <begin position="724"/>
        <end position="733"/>
    </location>
</feature>
<feature type="compositionally biased region" description="Low complexity" evidence="2">
    <location>
        <begin position="614"/>
        <end position="625"/>
    </location>
</feature>
<dbReference type="OrthoDB" id="1847170at2759"/>
<name>A0A1E7F906_9STRA</name>
<dbReference type="Gene3D" id="1.10.510.10">
    <property type="entry name" value="Transferase(Phosphotransferase) domain 1"/>
    <property type="match status" value="1"/>
</dbReference>
<feature type="compositionally biased region" description="Polar residues" evidence="2">
    <location>
        <begin position="791"/>
        <end position="802"/>
    </location>
</feature>
<gene>
    <name evidence="3" type="ORF">FRACYDRAFT_241171</name>
</gene>
<dbReference type="InterPro" id="IPR002110">
    <property type="entry name" value="Ankyrin_rpt"/>
</dbReference>
<accession>A0A1E7F906</accession>
<dbReference type="PROSITE" id="PS00039">
    <property type="entry name" value="DEAD_ATP_HELICASE"/>
    <property type="match status" value="1"/>
</dbReference>
<protein>
    <submittedName>
        <fullName evidence="3">Ankyrin repeat-containing serine/threonine protein kinase</fullName>
    </submittedName>
</protein>
<sequence length="1656" mass="185879">MTVAPTISTAISNDTTPSLTTILRPTEAQLRYAQFHHKRRAQTVKDRIDRLHQTPQEVTTTTNSDDDDNNNNNNNKDDHSSDNNSRSGTDTSDVELHAIRLKRRPVISVGRRALLKYSKRRFRRRRKDVSKHGYRGAFQAACHAMMKNIQTSQTNAAAPSIVVSSKRWKRSEEHVAAAAAQQDFDKYKTSGMGRSKQKYGSARSASLLLSYAYHQQNQKHHAMDRGATWLTHLPGKQSKGRNNPNNFFYFHDLTGLPPLSNDNGIDDDYSGDGNESSITLSMRKPGPQKFHRLMEYVQQRLIEKEKQQQQQIDIQTYDGENNSNNNNVNSPGRRRTGEISESIESIQRNIMNSSNNEHNNTDNRVQQLRKSLEGTPTMILQNNTPFSGSSSESQQRRRGRSRYVPRMRLREFTGNSGLVDDETGTIPTTTTPLPRKKLIDRFQVDGQIDDDLDVEKNESSSQPPKMRLREFSIGQEQIEVPTTNESNLRSSSGGDRRSSRAKEMALAFEENNNIKGISQSEEIPRMKLKDDLVYHKELDGKDATAFISQTSTDGLFEQFEDTHISSSEDNENYSSYDATHQGIVTDSNKRGSNVSDFFAQVRSDTDEQQQNHQNSLSNDSRLSSSTIGSHPRRVSSDTLSDVSGGSNLSGLWNRGRNSISTLTTNLNTIAENQTSKGKALLPPEIIGRASDVSDRVSGFFNKIRGVQEDISEGTTTQDQQFNPPHEKSLHPIEYDQNDSSPRKLMPSPSVDSHDALRAYRKNRESLSPEYDDQISLASSFHALPDQIREVVQNSGSSPAEANTDNERYLSPSRTTITQSTLSDLSAEQYRRAHGRFLQNSALLGGEFEHESVIDTDDTQSDATGAADMDPQTLANLMMSPDILQKRLKQAISAVEQRKWDQVLFLINANPWLAEMKELTTNQYLLHKLAFFGSDRYGTPAPMSLSERLVEKFPAAVYKFDQDGNVPLHLAAAAGSLEMIQMLGEKFESGASIRNEDGMLPLHFTIASFADSVDQNENKDDDINSQPLGIIKMVMKLFPKAVAISDNDGNLPLHVAAECLHGGTGVDVVYLLMDEADRQLQDPLGARFRNKTKLEEIVDEDMSTATMSTERDADSSVVDTEMHCSMVLNDFNETPLLAAIRSRKGWEMIEAILTGPGGRRAALNQDADSNNALHLLVGEFQDATAAMSILKIVPESAVYRNNEGILPIEMACMQLMPEEVILAIALVDLPIDIDDKDGIKVQEGHGESWSFLCVDSDDHMINIVEEIVSICSFQQMQELCFMKYDGSGSTIVDRATPKCREVLNRALRFLGRFEFVGDGPLFSDMQTGFKAFDALDFGRDDDEEGKRVLLECYRNEFDFENRVYTMLDVELDSHFVEEVNVYVDYREGAAKSSDEEVEQQRCVAIARPQLTLDKVVDGMSKNGGYDNRDLKLKFSAKICSVLRLIGKALRHLHLSGVVHGNVCMETCGKFEDSWKLLERLEVQAIGKPFDPTRFRHAFPPESLELSAEQDDMIYDSDSAAITFKKDMTSEISIDVWMFGAICYESLVGRPLIEFDTSNESPSDDVVALLQTLEWDESNMESVFKDILESGLEESGADMITSCLFPLPEQRPSNMDEILENPFWKEIRRHRSKKKRRGGGSTESSKSLLTDNQELYEI</sequence>
<keyword evidence="1" id="KW-0040">ANK repeat</keyword>
<organism evidence="3 4">
    <name type="scientific">Fragilariopsis cylindrus CCMP1102</name>
    <dbReference type="NCBI Taxonomy" id="635003"/>
    <lineage>
        <taxon>Eukaryota</taxon>
        <taxon>Sar</taxon>
        <taxon>Stramenopiles</taxon>
        <taxon>Ochrophyta</taxon>
        <taxon>Bacillariophyta</taxon>
        <taxon>Bacillariophyceae</taxon>
        <taxon>Bacillariophycidae</taxon>
        <taxon>Bacillariales</taxon>
        <taxon>Bacillariaceae</taxon>
        <taxon>Fragilariopsis</taxon>
    </lineage>
</organism>
<dbReference type="InParanoid" id="A0A1E7F906"/>
<proteinExistence type="predicted"/>
<feature type="region of interest" description="Disordered" evidence="2">
    <location>
        <begin position="1628"/>
        <end position="1656"/>
    </location>
</feature>
<feature type="region of interest" description="Disordered" evidence="2">
    <location>
        <begin position="307"/>
        <end position="337"/>
    </location>
</feature>
<keyword evidence="3" id="KW-0723">Serine/threonine-protein kinase</keyword>
<feature type="compositionally biased region" description="Low complexity" evidence="2">
    <location>
        <begin position="308"/>
        <end position="330"/>
    </location>
</feature>
<feature type="region of interest" description="Disordered" evidence="2">
    <location>
        <begin position="708"/>
        <end position="753"/>
    </location>
</feature>
<feature type="repeat" description="ANK" evidence="1">
    <location>
        <begin position="962"/>
        <end position="997"/>
    </location>
</feature>
<dbReference type="InterPro" id="IPR000629">
    <property type="entry name" value="RNA-helicase_DEAD-box_CS"/>
</dbReference>